<sequence length="109" mass="11540">MATNLNTFKNVTANLTASNTTIYTAPAGYTSIILMAQVTNITTSTANVVFGWNNVTANTELVYNLSVPPNDAVNVLTGKLILQNSHSVYASASSTNTLKLTLSVLESLN</sequence>
<organism evidence="1">
    <name type="scientific">uncultured Caudovirales phage</name>
    <dbReference type="NCBI Taxonomy" id="2100421"/>
    <lineage>
        <taxon>Viruses</taxon>
        <taxon>Duplodnaviria</taxon>
        <taxon>Heunggongvirae</taxon>
        <taxon>Uroviricota</taxon>
        <taxon>Caudoviricetes</taxon>
        <taxon>Peduoviridae</taxon>
        <taxon>Maltschvirus</taxon>
        <taxon>Maltschvirus maltsch</taxon>
    </lineage>
</organism>
<accession>A0A6J5P0D9</accession>
<reference evidence="1" key="1">
    <citation type="submission" date="2020-04" db="EMBL/GenBank/DDBJ databases">
        <authorList>
            <person name="Chiriac C."/>
            <person name="Salcher M."/>
            <person name="Ghai R."/>
            <person name="Kavagutti S V."/>
        </authorList>
    </citation>
    <scope>NUCLEOTIDE SEQUENCE</scope>
</reference>
<dbReference type="EMBL" id="LR796734">
    <property type="protein sequence ID" value="CAB4162818.1"/>
    <property type="molecule type" value="Genomic_DNA"/>
</dbReference>
<evidence type="ECO:0000313" key="1">
    <source>
        <dbReference type="EMBL" id="CAB4162818.1"/>
    </source>
</evidence>
<gene>
    <name evidence="1" type="ORF">UFOVP787_130</name>
</gene>
<proteinExistence type="predicted"/>
<name>A0A6J5P0D9_9CAUD</name>
<protein>
    <submittedName>
        <fullName evidence="1">Uncharacterized protein</fullName>
    </submittedName>
</protein>